<evidence type="ECO:0000313" key="1">
    <source>
        <dbReference type="EMBL" id="GFT53206.1"/>
    </source>
</evidence>
<accession>A0A8X6P6H7</accession>
<dbReference type="Proteomes" id="UP000887013">
    <property type="component" value="Unassembled WGS sequence"/>
</dbReference>
<dbReference type="AlphaFoldDB" id="A0A8X6P6H7"/>
<organism evidence="1 2">
    <name type="scientific">Nephila pilipes</name>
    <name type="common">Giant wood spider</name>
    <name type="synonym">Nephila maculata</name>
    <dbReference type="NCBI Taxonomy" id="299642"/>
    <lineage>
        <taxon>Eukaryota</taxon>
        <taxon>Metazoa</taxon>
        <taxon>Ecdysozoa</taxon>
        <taxon>Arthropoda</taxon>
        <taxon>Chelicerata</taxon>
        <taxon>Arachnida</taxon>
        <taxon>Araneae</taxon>
        <taxon>Araneomorphae</taxon>
        <taxon>Entelegynae</taxon>
        <taxon>Araneoidea</taxon>
        <taxon>Nephilidae</taxon>
        <taxon>Nephila</taxon>
    </lineage>
</organism>
<sequence>MSDFTSEDLIAAFKRSYAYHGKKTILFRIKATNFIGTNSEIDCLLNSSGYASRHHEWMSFVVNRTQEILGIIPYKISFYFPSKQNAVGLPSRGVIPEDLSSD</sequence>
<comment type="caution">
    <text evidence="1">The sequence shown here is derived from an EMBL/GenBank/DDBJ whole genome shotgun (WGS) entry which is preliminary data.</text>
</comment>
<evidence type="ECO:0000313" key="2">
    <source>
        <dbReference type="Proteomes" id="UP000887013"/>
    </source>
</evidence>
<proteinExistence type="predicted"/>
<name>A0A8X6P6H7_NEPPI</name>
<keyword evidence="2" id="KW-1185">Reference proteome</keyword>
<gene>
    <name evidence="1" type="ORF">NPIL_479671</name>
</gene>
<protein>
    <submittedName>
        <fullName evidence="1">Uncharacterized protein</fullName>
    </submittedName>
</protein>
<dbReference type="EMBL" id="BMAW01066062">
    <property type="protein sequence ID" value="GFT53206.1"/>
    <property type="molecule type" value="Genomic_DNA"/>
</dbReference>
<reference evidence="1" key="1">
    <citation type="submission" date="2020-08" db="EMBL/GenBank/DDBJ databases">
        <title>Multicomponent nature underlies the extraordinary mechanical properties of spider dragline silk.</title>
        <authorList>
            <person name="Kono N."/>
            <person name="Nakamura H."/>
            <person name="Mori M."/>
            <person name="Yoshida Y."/>
            <person name="Ohtoshi R."/>
            <person name="Malay A.D."/>
            <person name="Moran D.A.P."/>
            <person name="Tomita M."/>
            <person name="Numata K."/>
            <person name="Arakawa K."/>
        </authorList>
    </citation>
    <scope>NUCLEOTIDE SEQUENCE</scope>
</reference>